<keyword evidence="1" id="KW-0472">Membrane</keyword>
<reference evidence="3" key="1">
    <citation type="submission" date="2013-03" db="EMBL/GenBank/DDBJ databases">
        <authorList>
            <person name="Harkins D.M."/>
            <person name="Durkin A.S."/>
            <person name="Brinkac L.M."/>
            <person name="Haft D.H."/>
            <person name="Selengut J.D."/>
            <person name="Sanka R."/>
            <person name="DePew J."/>
            <person name="Purushe J."/>
            <person name="Hartskeerl R.A."/>
            <person name="Ahmed A."/>
            <person name="van der Linden H."/>
            <person name="Goris M.G.A."/>
            <person name="Vinetz J.M."/>
            <person name="Sutton G.G."/>
            <person name="Nierman W.C."/>
            <person name="Fouts D.E."/>
        </authorList>
    </citation>
    <scope>NUCLEOTIDE SEQUENCE [LARGE SCALE GENOMIC DNA]</scope>
    <source>
        <strain evidence="3">ICFT</strain>
    </source>
</reference>
<keyword evidence="1" id="KW-0812">Transmembrane</keyword>
<feature type="transmembrane region" description="Helical" evidence="1">
    <location>
        <begin position="331"/>
        <end position="359"/>
    </location>
</feature>
<protein>
    <submittedName>
        <fullName evidence="3">AMP-binding enzyme</fullName>
    </submittedName>
</protein>
<sequence>MMAENLAQLFRESAEKYRDLPAFFSKDSKKNYYPTTYGQLYEQGIQLAEALIELGVQQKQRVGLFADNRIEWIIADYGVILTGAADVPRGTDVTDSEIVYILNHSEVEVVFIENDKMLEKFNKNKSQLTNVKTLIMMDPTSNAPGVLKMQDLIEKGKKLRADGSKKTEERVAAINSEDLFTLIYTSGTTGLPKGVMLKHSNMMHQVNYVSPMLDIKSDARLLSILPIWHVFERVVEYVCLGIGAATYYTNVRDLRQDLATVKPTFMGSAPRLWENIYNGIYTRINDPAQTPAFRRGLFKLAYFFSRKKNQALRFLKGIEVDYTGRNPIGSFFYGILMFIQLLLTGPFTLTFLAGALGAYFAGTELYFLTSPLYTVAGLALILNSFTLDKIVLAKIRAATGGQLKASISGGGALPRHVDEFFGNIGINVLEGYGMTETSPVISVRTFEKLIIGSVGVVVPKTKLQIRNDNNAVLTEIDENGNITQGKLGLKGVVFVKGLQVMKGYFKNEEATSKAIVDGWMNTGDMGMINFKKTLTLTGRAKDTVVLLGGENVEPVPIENKLQESAYISQCMVIGQDQKNLGAIVVPDFEKLQEWAQENGINESNNEKLIENPKVYDLYRKEIKALNNTKNGFKSFEQVTPFILISKPFEVGEELNNMMKMKRHVITEKYSDKIRKIYSTNQD</sequence>
<evidence type="ECO:0000313" key="4">
    <source>
        <dbReference type="Proteomes" id="UP000012313"/>
    </source>
</evidence>
<comment type="caution">
    <text evidence="3">The sequence shown here is derived from an EMBL/GenBank/DDBJ whole genome shotgun (WGS) entry which is preliminary data.</text>
</comment>
<feature type="transmembrane region" description="Helical" evidence="1">
    <location>
        <begin position="365"/>
        <end position="387"/>
    </location>
</feature>
<dbReference type="InterPro" id="IPR052987">
    <property type="entry name" value="Chloroplast_AMP-bd_Enzymes"/>
</dbReference>
<dbReference type="Proteomes" id="UP000012313">
    <property type="component" value="Unassembled WGS sequence"/>
</dbReference>
<dbReference type="SUPFAM" id="SSF56801">
    <property type="entry name" value="Acetyl-CoA synthetase-like"/>
    <property type="match status" value="1"/>
</dbReference>
<dbReference type="Pfam" id="PF00501">
    <property type="entry name" value="AMP-binding"/>
    <property type="match status" value="1"/>
</dbReference>
<dbReference type="Pfam" id="PF23562">
    <property type="entry name" value="AMP-binding_C_3"/>
    <property type="match status" value="1"/>
</dbReference>
<evidence type="ECO:0000313" key="3">
    <source>
        <dbReference type="EMBL" id="EMY79131.1"/>
    </source>
</evidence>
<dbReference type="Gene3D" id="3.40.50.12780">
    <property type="entry name" value="N-terminal domain of ligase-like"/>
    <property type="match status" value="2"/>
</dbReference>
<accession>N1WFU4</accession>
<dbReference type="PANTHER" id="PTHR43813:SF1">
    <property type="entry name" value="ACYL-ACTIVATING ENZYME 16, CHLOROPLASTIC-RELATED"/>
    <property type="match status" value="1"/>
</dbReference>
<keyword evidence="1" id="KW-1133">Transmembrane helix</keyword>
<gene>
    <name evidence="3" type="ORF">LEP1GSC060_0974</name>
</gene>
<evidence type="ECO:0000256" key="1">
    <source>
        <dbReference type="SAM" id="Phobius"/>
    </source>
</evidence>
<keyword evidence="4" id="KW-1185">Reference proteome</keyword>
<dbReference type="InterPro" id="IPR042099">
    <property type="entry name" value="ANL_N_sf"/>
</dbReference>
<feature type="domain" description="AMP-dependent synthetase/ligase" evidence="2">
    <location>
        <begin position="10"/>
        <end position="505"/>
    </location>
</feature>
<evidence type="ECO:0000259" key="2">
    <source>
        <dbReference type="Pfam" id="PF00501"/>
    </source>
</evidence>
<name>N1WFU4_9LEPT</name>
<dbReference type="STRING" id="1218598.LEP1GSC060_0974"/>
<dbReference type="InterPro" id="IPR000873">
    <property type="entry name" value="AMP-dep_synth/lig_dom"/>
</dbReference>
<dbReference type="EMBL" id="AOHC02000014">
    <property type="protein sequence ID" value="EMY79131.1"/>
    <property type="molecule type" value="Genomic_DNA"/>
</dbReference>
<dbReference type="PANTHER" id="PTHR43813">
    <property type="entry name" value="ACYL-ACTIVATING ENZYME 16, CHLOROPLASTIC-RELATED"/>
    <property type="match status" value="1"/>
</dbReference>
<dbReference type="InterPro" id="IPR020845">
    <property type="entry name" value="AMP-binding_CS"/>
</dbReference>
<proteinExistence type="predicted"/>
<dbReference type="PROSITE" id="PS00455">
    <property type="entry name" value="AMP_BINDING"/>
    <property type="match status" value="1"/>
</dbReference>
<dbReference type="AlphaFoldDB" id="N1WFU4"/>
<organism evidence="3 4">
    <name type="scientific">Leptospira weilii serovar Ranarum str. ICFT</name>
    <dbReference type="NCBI Taxonomy" id="1218598"/>
    <lineage>
        <taxon>Bacteria</taxon>
        <taxon>Pseudomonadati</taxon>
        <taxon>Spirochaetota</taxon>
        <taxon>Spirochaetia</taxon>
        <taxon>Leptospirales</taxon>
        <taxon>Leptospiraceae</taxon>
        <taxon>Leptospira</taxon>
    </lineage>
</organism>